<protein>
    <recommendedName>
        <fullName evidence="3">Serine/threonine protein phosphatase</fullName>
    </recommendedName>
</protein>
<organism evidence="1 2">
    <name type="scientific">Thalassotalea castellviae</name>
    <dbReference type="NCBI Taxonomy" id="3075612"/>
    <lineage>
        <taxon>Bacteria</taxon>
        <taxon>Pseudomonadati</taxon>
        <taxon>Pseudomonadota</taxon>
        <taxon>Gammaproteobacteria</taxon>
        <taxon>Alteromonadales</taxon>
        <taxon>Colwelliaceae</taxon>
        <taxon>Thalassotalea</taxon>
    </lineage>
</organism>
<dbReference type="SUPFAM" id="SSF52799">
    <property type="entry name" value="(Phosphotyrosine protein) phosphatases II"/>
    <property type="match status" value="1"/>
</dbReference>
<evidence type="ECO:0000313" key="2">
    <source>
        <dbReference type="Proteomes" id="UP001266357"/>
    </source>
</evidence>
<gene>
    <name evidence="1" type="ORF">RM573_06150</name>
</gene>
<comment type="caution">
    <text evidence="1">The sequence shown here is derived from an EMBL/GenBank/DDBJ whole genome shotgun (WGS) entry which is preliminary data.</text>
</comment>
<sequence length="149" mass="16535">MFTAEIINNIQMDNVLVPTKTLIVGGQPTIEDLLLLDRIGVKHVVNLRGENEVNHFDEWNVLREMESDYHAIPLTNIHSFTKDAAERLDNILSFNKPTLIHCATGNRVGALITLHAFWCEGVSAQQALERGIQAGLTQLKPGISQLIGL</sequence>
<dbReference type="Gene3D" id="3.90.190.10">
    <property type="entry name" value="Protein tyrosine phosphatase superfamily"/>
    <property type="match status" value="1"/>
</dbReference>
<accession>A0ABU2ZZ24</accession>
<dbReference type="Proteomes" id="UP001266357">
    <property type="component" value="Unassembled WGS sequence"/>
</dbReference>
<dbReference type="RefSeq" id="WP_311578776.1">
    <property type="nucleotide sequence ID" value="NZ_JAVRIF010000002.1"/>
</dbReference>
<name>A0ABU2ZZ24_9GAMM</name>
<reference evidence="1 2" key="1">
    <citation type="submission" date="2023-09" db="EMBL/GenBank/DDBJ databases">
        <authorList>
            <person name="Rey-Velasco X."/>
        </authorList>
    </citation>
    <scope>NUCLEOTIDE SEQUENCE [LARGE SCALE GENOMIC DNA]</scope>
    <source>
        <strain evidence="1 2">W431</strain>
    </source>
</reference>
<keyword evidence="2" id="KW-1185">Reference proteome</keyword>
<dbReference type="InterPro" id="IPR029021">
    <property type="entry name" value="Prot-tyrosine_phosphatase-like"/>
</dbReference>
<proteinExistence type="predicted"/>
<evidence type="ECO:0008006" key="3">
    <source>
        <dbReference type="Google" id="ProtNLM"/>
    </source>
</evidence>
<evidence type="ECO:0000313" key="1">
    <source>
        <dbReference type="EMBL" id="MDT0603171.1"/>
    </source>
</evidence>
<dbReference type="EMBL" id="JAVRIF010000002">
    <property type="protein sequence ID" value="MDT0603171.1"/>
    <property type="molecule type" value="Genomic_DNA"/>
</dbReference>